<dbReference type="AlphaFoldDB" id="A0A8H3YG96"/>
<comment type="caution">
    <text evidence="1">The sequence shown here is derived from an EMBL/GenBank/DDBJ whole genome shotgun (WGS) entry which is preliminary data.</text>
</comment>
<accession>A0A8H3YG96</accession>
<proteinExistence type="predicted"/>
<protein>
    <submittedName>
        <fullName evidence="1">Uncharacterized protein</fullName>
    </submittedName>
</protein>
<name>A0A8H3YG96_9TREE</name>
<sequence>MGSHLCWAQSDLVRMFPMHSFYTLASTTDIYKSLPLLCSGLRRESCPERPIRHVHLLSRDRTVARDTHLLG</sequence>
<dbReference type="Proteomes" id="UP000620104">
    <property type="component" value="Unassembled WGS sequence"/>
</dbReference>
<keyword evidence="2" id="KW-1185">Reference proteome</keyword>
<evidence type="ECO:0000313" key="1">
    <source>
        <dbReference type="EMBL" id="GHJ88494.1"/>
    </source>
</evidence>
<organism evidence="1 2">
    <name type="scientific">Naganishia liquefaciens</name>
    <dbReference type="NCBI Taxonomy" id="104408"/>
    <lineage>
        <taxon>Eukaryota</taxon>
        <taxon>Fungi</taxon>
        <taxon>Dikarya</taxon>
        <taxon>Basidiomycota</taxon>
        <taxon>Agaricomycotina</taxon>
        <taxon>Tremellomycetes</taxon>
        <taxon>Filobasidiales</taxon>
        <taxon>Filobasidiaceae</taxon>
        <taxon>Naganishia</taxon>
    </lineage>
</organism>
<evidence type="ECO:0000313" key="2">
    <source>
        <dbReference type="Proteomes" id="UP000620104"/>
    </source>
</evidence>
<reference evidence="1" key="1">
    <citation type="submission" date="2020-07" db="EMBL/GenBank/DDBJ databases">
        <title>Draft Genome Sequence of a Deep-Sea Yeast, Naganishia (Cryptococcus) liquefaciens strain N6.</title>
        <authorList>
            <person name="Han Y.W."/>
            <person name="Kajitani R."/>
            <person name="Morimoto H."/>
            <person name="Parhat M."/>
            <person name="Tsubouchi H."/>
            <person name="Bakenova O."/>
            <person name="Ogata M."/>
            <person name="Argunhan B."/>
            <person name="Aoki R."/>
            <person name="Kajiwara S."/>
            <person name="Itoh T."/>
            <person name="Iwasaki H."/>
        </authorList>
    </citation>
    <scope>NUCLEOTIDE SEQUENCE</scope>
    <source>
        <strain evidence="1">N6</strain>
    </source>
</reference>
<gene>
    <name evidence="1" type="ORF">NliqN6_4896</name>
</gene>
<dbReference type="EMBL" id="BLZA01000030">
    <property type="protein sequence ID" value="GHJ88494.1"/>
    <property type="molecule type" value="Genomic_DNA"/>
</dbReference>